<proteinExistence type="predicted"/>
<evidence type="ECO:0000313" key="3">
    <source>
        <dbReference type="Proteomes" id="UP000232453"/>
    </source>
</evidence>
<evidence type="ECO:0000256" key="1">
    <source>
        <dbReference type="SAM" id="Phobius"/>
    </source>
</evidence>
<accession>A0AA44ZQI3</accession>
<dbReference type="AlphaFoldDB" id="A0AA44ZQI3"/>
<evidence type="ECO:0008006" key="4">
    <source>
        <dbReference type="Google" id="ProtNLM"/>
    </source>
</evidence>
<dbReference type="Proteomes" id="UP000232453">
    <property type="component" value="Unassembled WGS sequence"/>
</dbReference>
<protein>
    <recommendedName>
        <fullName evidence="4">YGGT family protein</fullName>
    </recommendedName>
</protein>
<feature type="transmembrane region" description="Helical" evidence="1">
    <location>
        <begin position="88"/>
        <end position="108"/>
    </location>
</feature>
<feature type="transmembrane region" description="Helical" evidence="1">
    <location>
        <begin position="29"/>
        <end position="50"/>
    </location>
</feature>
<dbReference type="EMBL" id="PHUJ01000003">
    <property type="protein sequence ID" value="PKB31986.1"/>
    <property type="molecule type" value="Genomic_DNA"/>
</dbReference>
<organism evidence="2 3">
    <name type="scientific">Pseudonocardia alni</name>
    <name type="common">Amycolata alni</name>
    <dbReference type="NCBI Taxonomy" id="33907"/>
    <lineage>
        <taxon>Bacteria</taxon>
        <taxon>Bacillati</taxon>
        <taxon>Actinomycetota</taxon>
        <taxon>Actinomycetes</taxon>
        <taxon>Pseudonocardiales</taxon>
        <taxon>Pseudonocardiaceae</taxon>
        <taxon>Pseudonocardia</taxon>
    </lineage>
</organism>
<sequence>MTPSVTKGFVMAATVGTTVRQGMGIIATIVRIVGLVIVAILVAHIVLTLLDANPANFLTEFVSSWAAQLNLGLGDLFTPSQPKMAVTLNYGVAAILWLIITTVVVRLLRRV</sequence>
<evidence type="ECO:0000313" key="2">
    <source>
        <dbReference type="EMBL" id="PKB31986.1"/>
    </source>
</evidence>
<comment type="caution">
    <text evidence="2">The sequence shown here is derived from an EMBL/GenBank/DDBJ whole genome shotgun (WGS) entry which is preliminary data.</text>
</comment>
<gene>
    <name evidence="2" type="ORF">ATL51_3696</name>
</gene>
<name>A0AA44ZQI3_PSEA5</name>
<keyword evidence="1" id="KW-0812">Transmembrane</keyword>
<reference evidence="2 3" key="1">
    <citation type="submission" date="2017-11" db="EMBL/GenBank/DDBJ databases">
        <title>Sequencing the genomes of 1000 actinobacteria strains.</title>
        <authorList>
            <person name="Klenk H.-P."/>
        </authorList>
    </citation>
    <scope>NUCLEOTIDE SEQUENCE [LARGE SCALE GENOMIC DNA]</scope>
    <source>
        <strain evidence="2 3">DSM 44104</strain>
    </source>
</reference>
<keyword evidence="1" id="KW-0472">Membrane</keyword>
<keyword evidence="1" id="KW-1133">Transmembrane helix</keyword>